<feature type="domain" description="NAD-dependent epimerase/dehydratase" evidence="2">
    <location>
        <begin position="15"/>
        <end position="275"/>
    </location>
</feature>
<accession>A0A916U4X2</accession>
<dbReference type="EMBL" id="BMIL01000003">
    <property type="protein sequence ID" value="GGC59591.1"/>
    <property type="molecule type" value="Genomic_DNA"/>
</dbReference>
<dbReference type="InterPro" id="IPR001509">
    <property type="entry name" value="Epimerase_deHydtase"/>
</dbReference>
<evidence type="ECO:0000259" key="2">
    <source>
        <dbReference type="Pfam" id="PF01370"/>
    </source>
</evidence>
<evidence type="ECO:0000313" key="3">
    <source>
        <dbReference type="EMBL" id="GGC59591.1"/>
    </source>
</evidence>
<proteinExistence type="inferred from homology"/>
<reference evidence="3" key="1">
    <citation type="journal article" date="2014" name="Int. J. Syst. Evol. Microbiol.">
        <title>Complete genome sequence of Corynebacterium casei LMG S-19264T (=DSM 44701T), isolated from a smear-ripened cheese.</title>
        <authorList>
            <consortium name="US DOE Joint Genome Institute (JGI-PGF)"/>
            <person name="Walter F."/>
            <person name="Albersmeier A."/>
            <person name="Kalinowski J."/>
            <person name="Ruckert C."/>
        </authorList>
    </citation>
    <scope>NUCLEOTIDE SEQUENCE</scope>
    <source>
        <strain evidence="3">CGMCC 1.15343</strain>
    </source>
</reference>
<dbReference type="Proteomes" id="UP000651668">
    <property type="component" value="Unassembled WGS sequence"/>
</dbReference>
<keyword evidence="4" id="KW-1185">Reference proteome</keyword>
<name>A0A916U4X2_9SPHI</name>
<dbReference type="AlphaFoldDB" id="A0A916U4X2"/>
<organism evidence="3 4">
    <name type="scientific">Pedobacter quisquiliarum</name>
    <dbReference type="NCBI Taxonomy" id="1834438"/>
    <lineage>
        <taxon>Bacteria</taxon>
        <taxon>Pseudomonadati</taxon>
        <taxon>Bacteroidota</taxon>
        <taxon>Sphingobacteriia</taxon>
        <taxon>Sphingobacteriales</taxon>
        <taxon>Sphingobacteriaceae</taxon>
        <taxon>Pedobacter</taxon>
    </lineage>
</organism>
<dbReference type="RefSeq" id="WP_188625902.1">
    <property type="nucleotide sequence ID" value="NZ_BMIL01000003.1"/>
</dbReference>
<comment type="similarity">
    <text evidence="1">Belongs to the NAD(P)-dependent epimerase/dehydratase family.</text>
</comment>
<dbReference type="InterPro" id="IPR036291">
    <property type="entry name" value="NAD(P)-bd_dom_sf"/>
</dbReference>
<evidence type="ECO:0000313" key="4">
    <source>
        <dbReference type="Proteomes" id="UP000651668"/>
    </source>
</evidence>
<dbReference type="Pfam" id="PF01370">
    <property type="entry name" value="Epimerase"/>
    <property type="match status" value="1"/>
</dbReference>
<dbReference type="Gene3D" id="3.40.50.720">
    <property type="entry name" value="NAD(P)-binding Rossmann-like Domain"/>
    <property type="match status" value="1"/>
</dbReference>
<reference evidence="3" key="2">
    <citation type="submission" date="2020-09" db="EMBL/GenBank/DDBJ databases">
        <authorList>
            <person name="Sun Q."/>
            <person name="Zhou Y."/>
        </authorList>
    </citation>
    <scope>NUCLEOTIDE SEQUENCE</scope>
    <source>
        <strain evidence="3">CGMCC 1.15343</strain>
    </source>
</reference>
<comment type="caution">
    <text evidence="3">The sequence shown here is derived from an EMBL/GenBank/DDBJ whole genome shotgun (WGS) entry which is preliminary data.</text>
</comment>
<protein>
    <submittedName>
        <fullName evidence="3">CDP-paratose 2-epimerase</fullName>
    </submittedName>
</protein>
<sequence length="362" mass="40103">MNSKSTTNHHNHTTLITGGAGFIGTNLADALLSEGKSVIIYDNLSRNGVEKNLNWLRAKYTANLRIEIADIRDEVALREAVNAADAVYHFAAQVAVTTSCTDPLMDFEVNARGTINLLEAIRQSERQPPLVFTSTNKVYGDLEDLKVVLKDDRYAPEDASIAATGVSEARSIDFHSPYGCSKGAADAYILDYARTFGLKAVVFRMSCIYGPHQFGTEDQGWIAHFLISALEGKPLTIYGDGKQVRDILYVEDLIRAMKIAQTQMSKLTGQAFNIGGGVNNTISLLELLKLIEDMQGESLDVDFGDWRPGDQRYYVSDIRKFSNAGNWAPELSAKEGIRNLYDWLVAFRNVPVTNNVYSRESI</sequence>
<evidence type="ECO:0000256" key="1">
    <source>
        <dbReference type="ARBA" id="ARBA00007637"/>
    </source>
</evidence>
<dbReference type="PANTHER" id="PTHR43000">
    <property type="entry name" value="DTDP-D-GLUCOSE 4,6-DEHYDRATASE-RELATED"/>
    <property type="match status" value="1"/>
</dbReference>
<dbReference type="SUPFAM" id="SSF51735">
    <property type="entry name" value="NAD(P)-binding Rossmann-fold domains"/>
    <property type="match status" value="1"/>
</dbReference>
<gene>
    <name evidence="3" type="ORF">GCM10011387_11550</name>
</gene>